<dbReference type="GO" id="GO:0042392">
    <property type="term" value="F:sphingosine-1-phosphate phosphatase activity"/>
    <property type="evidence" value="ECO:0007669"/>
    <property type="project" value="TreeGrafter"/>
</dbReference>
<keyword evidence="6 9" id="KW-0472">Membrane</keyword>
<feature type="compositionally biased region" description="Polar residues" evidence="8">
    <location>
        <begin position="339"/>
        <end position="348"/>
    </location>
</feature>
<feature type="region of interest" description="Disordered" evidence="8">
    <location>
        <begin position="339"/>
        <end position="359"/>
    </location>
</feature>
<sequence>MPPRFQLDEDEDDLQKSANFVKAPESAYEAVYSPTRLRLRRLVLRVVEWEVPRLAKMQRRWRSPALDRLFVFAGMLGNHTFFMLALPFLHIFGLGVFARGLSFVVLWSFYFSSIVKDYISAPRPASPPVVQITRSPAHTIEYGFPSSHTTYVVSALLYISHYMLNVWAVSGLWLYLLWAVGLVIVFSRVYCGLHSVIDVTGGFVVGALEALAFIFCYEPLDALMCSNAGPLYIIAVLYAALSTMPRSLDLCPCCIDAFCATSVTAGLGLGAWIHVRLPFLHQGDQFNRIAWDTSLTLTQNAMRCVIALALSVVWKLASKPMIISAVRRLFPKDIAAQTPDTTSRTANGQAKGAGNACSSAGHKEQLDKALTPYNIKRGHYGSYTIMASDENLARVPIYIGLPMVVTVVSPVLYYMFGLMPGQHAA</sequence>
<feature type="transmembrane region" description="Helical" evidence="9">
    <location>
        <begin position="395"/>
        <end position="416"/>
    </location>
</feature>
<dbReference type="SUPFAM" id="SSF48317">
    <property type="entry name" value="Acid phosphatase/Vanadium-dependent haloperoxidase"/>
    <property type="match status" value="1"/>
</dbReference>
<feature type="transmembrane region" description="Helical" evidence="9">
    <location>
        <begin position="295"/>
        <end position="317"/>
    </location>
</feature>
<feature type="transmembrane region" description="Helical" evidence="9">
    <location>
        <begin position="69"/>
        <end position="90"/>
    </location>
</feature>
<evidence type="ECO:0000256" key="6">
    <source>
        <dbReference type="ARBA" id="ARBA00023136"/>
    </source>
</evidence>
<feature type="transmembrane region" description="Helical" evidence="9">
    <location>
        <begin position="166"/>
        <end position="186"/>
    </location>
</feature>
<comment type="caution">
    <text evidence="11">The sequence shown here is derived from an EMBL/GenBank/DDBJ whole genome shotgun (WGS) entry which is preliminary data.</text>
</comment>
<dbReference type="EMBL" id="JANBUO010000079">
    <property type="protein sequence ID" value="KAJ2807878.1"/>
    <property type="molecule type" value="Genomic_DNA"/>
</dbReference>
<dbReference type="OrthoDB" id="301434at2759"/>
<dbReference type="Gene3D" id="1.20.144.10">
    <property type="entry name" value="Phosphatidic acid phosphatase type 2/haloperoxidase"/>
    <property type="match status" value="1"/>
</dbReference>
<dbReference type="GO" id="GO:0005789">
    <property type="term" value="C:endoplasmic reticulum membrane"/>
    <property type="evidence" value="ECO:0007669"/>
    <property type="project" value="UniProtKB-SubCell"/>
</dbReference>
<evidence type="ECO:0000259" key="10">
    <source>
        <dbReference type="SMART" id="SM00014"/>
    </source>
</evidence>
<dbReference type="Pfam" id="PF01569">
    <property type="entry name" value="PAP2"/>
    <property type="match status" value="1"/>
</dbReference>
<feature type="transmembrane region" description="Helical" evidence="9">
    <location>
        <begin position="221"/>
        <end position="241"/>
    </location>
</feature>
<dbReference type="InterPro" id="IPR000326">
    <property type="entry name" value="PAP2/HPO"/>
</dbReference>
<keyword evidence="2 9" id="KW-0812">Transmembrane</keyword>
<reference evidence="11" key="1">
    <citation type="submission" date="2022-07" db="EMBL/GenBank/DDBJ databases">
        <title>Phylogenomic reconstructions and comparative analyses of Kickxellomycotina fungi.</title>
        <authorList>
            <person name="Reynolds N.K."/>
            <person name="Stajich J.E."/>
            <person name="Barry K."/>
            <person name="Grigoriev I.V."/>
            <person name="Crous P."/>
            <person name="Smith M.E."/>
        </authorList>
    </citation>
    <scope>NUCLEOTIDE SEQUENCE</scope>
    <source>
        <strain evidence="11">NRRL 1565</strain>
    </source>
</reference>
<feature type="domain" description="Phosphatidic acid phosphatase type 2/haloperoxidase" evidence="10">
    <location>
        <begin position="98"/>
        <end position="214"/>
    </location>
</feature>
<evidence type="ECO:0000256" key="5">
    <source>
        <dbReference type="ARBA" id="ARBA00022989"/>
    </source>
</evidence>
<dbReference type="SMART" id="SM00014">
    <property type="entry name" value="acidPPc"/>
    <property type="match status" value="1"/>
</dbReference>
<dbReference type="PANTHER" id="PTHR14969:SF28">
    <property type="entry name" value="DIHYDROSPHINGOSINE 1-PHOSPHATE PHOSPHATASE LCB3-RELATED"/>
    <property type="match status" value="1"/>
</dbReference>
<keyword evidence="4" id="KW-0256">Endoplasmic reticulum</keyword>
<evidence type="ECO:0000313" key="12">
    <source>
        <dbReference type="Proteomes" id="UP001140094"/>
    </source>
</evidence>
<evidence type="ECO:0000256" key="3">
    <source>
        <dbReference type="ARBA" id="ARBA00022801"/>
    </source>
</evidence>
<keyword evidence="12" id="KW-1185">Reference proteome</keyword>
<dbReference type="InterPro" id="IPR036938">
    <property type="entry name" value="PAP2/HPO_sf"/>
</dbReference>
<keyword evidence="3" id="KW-0378">Hydrolase</keyword>
<evidence type="ECO:0000256" key="4">
    <source>
        <dbReference type="ARBA" id="ARBA00022824"/>
    </source>
</evidence>
<evidence type="ECO:0000256" key="7">
    <source>
        <dbReference type="ARBA" id="ARBA00038324"/>
    </source>
</evidence>
<dbReference type="AlphaFoldDB" id="A0A9W8I007"/>
<protein>
    <submittedName>
        <fullName evidence="11">Long-chain base-1-phosphate phosphatase</fullName>
    </submittedName>
</protein>
<name>A0A9W8I007_9FUNG</name>
<evidence type="ECO:0000313" key="11">
    <source>
        <dbReference type="EMBL" id="KAJ2807878.1"/>
    </source>
</evidence>
<feature type="transmembrane region" description="Helical" evidence="9">
    <location>
        <begin position="193"/>
        <end position="215"/>
    </location>
</feature>
<evidence type="ECO:0000256" key="9">
    <source>
        <dbReference type="SAM" id="Phobius"/>
    </source>
</evidence>
<accession>A0A9W8I007</accession>
<dbReference type="PANTHER" id="PTHR14969">
    <property type="entry name" value="SPHINGOSINE-1-PHOSPHATE PHOSPHOHYDROLASE"/>
    <property type="match status" value="1"/>
</dbReference>
<evidence type="ECO:0000256" key="2">
    <source>
        <dbReference type="ARBA" id="ARBA00022692"/>
    </source>
</evidence>
<gene>
    <name evidence="11" type="primary">LCB3</name>
    <name evidence="11" type="ORF">H4R20_001094</name>
</gene>
<comment type="similarity">
    <text evidence="7">Belongs to the type 2 lipid phosphate phosphatase family.</text>
</comment>
<proteinExistence type="inferred from homology"/>
<comment type="subcellular location">
    <subcellularLocation>
        <location evidence="1">Endoplasmic reticulum membrane</location>
        <topology evidence="1">Multi-pass membrane protein</topology>
    </subcellularLocation>
</comment>
<feature type="transmembrane region" description="Helical" evidence="9">
    <location>
        <begin position="253"/>
        <end position="275"/>
    </location>
</feature>
<evidence type="ECO:0000256" key="8">
    <source>
        <dbReference type="SAM" id="MobiDB-lite"/>
    </source>
</evidence>
<evidence type="ECO:0000256" key="1">
    <source>
        <dbReference type="ARBA" id="ARBA00004477"/>
    </source>
</evidence>
<dbReference type="Proteomes" id="UP001140094">
    <property type="component" value="Unassembled WGS sequence"/>
</dbReference>
<keyword evidence="5 9" id="KW-1133">Transmembrane helix</keyword>
<organism evidence="11 12">
    <name type="scientific">Coemansia guatemalensis</name>
    <dbReference type="NCBI Taxonomy" id="2761395"/>
    <lineage>
        <taxon>Eukaryota</taxon>
        <taxon>Fungi</taxon>
        <taxon>Fungi incertae sedis</taxon>
        <taxon>Zoopagomycota</taxon>
        <taxon>Kickxellomycotina</taxon>
        <taxon>Kickxellomycetes</taxon>
        <taxon>Kickxellales</taxon>
        <taxon>Kickxellaceae</taxon>
        <taxon>Coemansia</taxon>
    </lineage>
</organism>